<evidence type="ECO:0008006" key="3">
    <source>
        <dbReference type="Google" id="ProtNLM"/>
    </source>
</evidence>
<reference evidence="1" key="1">
    <citation type="submission" date="2023-08" db="EMBL/GenBank/DDBJ databases">
        <authorList>
            <person name="Chen Y."/>
            <person name="Shah S."/>
            <person name="Dougan E. K."/>
            <person name="Thang M."/>
            <person name="Chan C."/>
        </authorList>
    </citation>
    <scope>NUCLEOTIDE SEQUENCE</scope>
</reference>
<dbReference type="EMBL" id="CAUJNA010003327">
    <property type="protein sequence ID" value="CAJ1399161.1"/>
    <property type="molecule type" value="Genomic_DNA"/>
</dbReference>
<gene>
    <name evidence="1" type="ORF">EVOR1521_LOCUS22747</name>
</gene>
<evidence type="ECO:0000313" key="1">
    <source>
        <dbReference type="EMBL" id="CAJ1399161.1"/>
    </source>
</evidence>
<keyword evidence="2" id="KW-1185">Reference proteome</keyword>
<organism evidence="1 2">
    <name type="scientific">Effrenium voratum</name>
    <dbReference type="NCBI Taxonomy" id="2562239"/>
    <lineage>
        <taxon>Eukaryota</taxon>
        <taxon>Sar</taxon>
        <taxon>Alveolata</taxon>
        <taxon>Dinophyceae</taxon>
        <taxon>Suessiales</taxon>
        <taxon>Symbiodiniaceae</taxon>
        <taxon>Effrenium</taxon>
    </lineage>
</organism>
<sequence length="179" mass="19295">MDEGTRSLALATQIGVGERQVYGVNFAGATRGENINYVIPAFRVQALMNLHLKEQAAQPWRRLGFKTPGHGLTVIQPNQALYNFTEGCKEGVFVGRVHQDGFMSKAAPPLKEGSMLLSVAGRKLDGFGKADIKELMMGKAALEDLFFIQSDLKSEACSASISLALSGEWAGGNGRVGRH</sequence>
<dbReference type="AlphaFoldDB" id="A0AA36J4P7"/>
<dbReference type="Proteomes" id="UP001178507">
    <property type="component" value="Unassembled WGS sequence"/>
</dbReference>
<name>A0AA36J4P7_9DINO</name>
<accession>A0AA36J4P7</accession>
<comment type="caution">
    <text evidence="1">The sequence shown here is derived from an EMBL/GenBank/DDBJ whole genome shotgun (WGS) entry which is preliminary data.</text>
</comment>
<protein>
    <recommendedName>
        <fullName evidence="3">PDZ domain-containing protein</fullName>
    </recommendedName>
</protein>
<evidence type="ECO:0000313" key="2">
    <source>
        <dbReference type="Proteomes" id="UP001178507"/>
    </source>
</evidence>
<proteinExistence type="predicted"/>